<name>A0A8J2P6M6_9HEXA</name>
<protein>
    <submittedName>
        <fullName evidence="2">Uncharacterized protein</fullName>
    </submittedName>
</protein>
<organism evidence="2 3">
    <name type="scientific">Allacma fusca</name>
    <dbReference type="NCBI Taxonomy" id="39272"/>
    <lineage>
        <taxon>Eukaryota</taxon>
        <taxon>Metazoa</taxon>
        <taxon>Ecdysozoa</taxon>
        <taxon>Arthropoda</taxon>
        <taxon>Hexapoda</taxon>
        <taxon>Collembola</taxon>
        <taxon>Symphypleona</taxon>
        <taxon>Sminthuridae</taxon>
        <taxon>Allacma</taxon>
    </lineage>
</organism>
<dbReference type="EMBL" id="CAJVCH010245480">
    <property type="protein sequence ID" value="CAG7733234.1"/>
    <property type="molecule type" value="Genomic_DNA"/>
</dbReference>
<feature type="compositionally biased region" description="Basic and acidic residues" evidence="1">
    <location>
        <begin position="10"/>
        <end position="19"/>
    </location>
</feature>
<feature type="non-terminal residue" evidence="2">
    <location>
        <position position="26"/>
    </location>
</feature>
<dbReference type="Proteomes" id="UP000708208">
    <property type="component" value="Unassembled WGS sequence"/>
</dbReference>
<keyword evidence="3" id="KW-1185">Reference proteome</keyword>
<gene>
    <name evidence="2" type="ORF">AFUS01_LOCUS21688</name>
</gene>
<sequence length="26" mass="2896">MEVEAEIPDDDAKIIKSEPEISQLVP</sequence>
<accession>A0A8J2P6M6</accession>
<evidence type="ECO:0000313" key="2">
    <source>
        <dbReference type="EMBL" id="CAG7733234.1"/>
    </source>
</evidence>
<comment type="caution">
    <text evidence="2">The sequence shown here is derived from an EMBL/GenBank/DDBJ whole genome shotgun (WGS) entry which is preliminary data.</text>
</comment>
<evidence type="ECO:0000256" key="1">
    <source>
        <dbReference type="SAM" id="MobiDB-lite"/>
    </source>
</evidence>
<reference evidence="2" key="1">
    <citation type="submission" date="2021-06" db="EMBL/GenBank/DDBJ databases">
        <authorList>
            <person name="Hodson N. C."/>
            <person name="Mongue J. A."/>
            <person name="Jaron S. K."/>
        </authorList>
    </citation>
    <scope>NUCLEOTIDE SEQUENCE</scope>
</reference>
<feature type="region of interest" description="Disordered" evidence="1">
    <location>
        <begin position="1"/>
        <end position="26"/>
    </location>
</feature>
<dbReference type="AlphaFoldDB" id="A0A8J2P6M6"/>
<proteinExistence type="predicted"/>
<evidence type="ECO:0000313" key="3">
    <source>
        <dbReference type="Proteomes" id="UP000708208"/>
    </source>
</evidence>